<accession>A0ABT2NB94</accession>
<keyword evidence="3" id="KW-1185">Reference proteome</keyword>
<organism evidence="2 3">
    <name type="scientific">Laspinema olomoucense D3b</name>
    <dbReference type="NCBI Taxonomy" id="2953688"/>
    <lineage>
        <taxon>Bacteria</taxon>
        <taxon>Bacillati</taxon>
        <taxon>Cyanobacteriota</taxon>
        <taxon>Cyanophyceae</taxon>
        <taxon>Oscillatoriophycideae</taxon>
        <taxon>Oscillatoriales</taxon>
        <taxon>Laspinemataceae</taxon>
        <taxon>Laspinema</taxon>
        <taxon>Laspinema olomoucense</taxon>
    </lineage>
</organism>
<reference evidence="2 3" key="1">
    <citation type="journal article" date="2022" name="Front. Microbiol.">
        <title>High genomic differentiation and limited gene flow indicate recent cryptic speciation within the genus Laspinema (cyanobacteria).</title>
        <authorList>
            <person name="Stanojkovic A."/>
            <person name="Skoupy S."/>
            <person name="Skaloud P."/>
            <person name="Dvorak P."/>
        </authorList>
    </citation>
    <scope>NUCLEOTIDE SEQUENCE [LARGE SCALE GENOMIC DNA]</scope>
    <source>
        <strain evidence="2 3">D3b</strain>
    </source>
</reference>
<keyword evidence="1" id="KW-1133">Transmembrane helix</keyword>
<name>A0ABT2NB94_9CYAN</name>
<sequence length="48" mass="5427">MLVQCQCKEAHQGDLIFFCMMAIACFFLGTLQEETNQLSPVDLLAYDP</sequence>
<protein>
    <submittedName>
        <fullName evidence="2">Uncharacterized protein</fullName>
    </submittedName>
</protein>
<keyword evidence="1" id="KW-0812">Transmembrane</keyword>
<dbReference type="Proteomes" id="UP001525961">
    <property type="component" value="Unassembled WGS sequence"/>
</dbReference>
<evidence type="ECO:0000313" key="3">
    <source>
        <dbReference type="Proteomes" id="UP001525961"/>
    </source>
</evidence>
<proteinExistence type="predicted"/>
<gene>
    <name evidence="2" type="ORF">NG792_12955</name>
</gene>
<evidence type="ECO:0000256" key="1">
    <source>
        <dbReference type="SAM" id="Phobius"/>
    </source>
</evidence>
<feature type="transmembrane region" description="Helical" evidence="1">
    <location>
        <begin position="12"/>
        <end position="31"/>
    </location>
</feature>
<dbReference type="RefSeq" id="WP_261197039.1">
    <property type="nucleotide sequence ID" value="NZ_JAMXFA010000015.1"/>
</dbReference>
<keyword evidence="1" id="KW-0472">Membrane</keyword>
<dbReference type="EMBL" id="JAMXFA010000015">
    <property type="protein sequence ID" value="MCT7978620.1"/>
    <property type="molecule type" value="Genomic_DNA"/>
</dbReference>
<evidence type="ECO:0000313" key="2">
    <source>
        <dbReference type="EMBL" id="MCT7978620.1"/>
    </source>
</evidence>
<comment type="caution">
    <text evidence="2">The sequence shown here is derived from an EMBL/GenBank/DDBJ whole genome shotgun (WGS) entry which is preliminary data.</text>
</comment>